<feature type="transmembrane region" description="Helical" evidence="1">
    <location>
        <begin position="416"/>
        <end position="441"/>
    </location>
</feature>
<keyword evidence="1" id="KW-0812">Transmembrane</keyword>
<keyword evidence="1" id="KW-0472">Membrane</keyword>
<dbReference type="InParanoid" id="A0LS06"/>
<feature type="transmembrane region" description="Helical" evidence="1">
    <location>
        <begin position="386"/>
        <end position="404"/>
    </location>
</feature>
<dbReference type="eggNOG" id="COG5305">
    <property type="taxonomic scope" value="Bacteria"/>
</dbReference>
<gene>
    <name evidence="2" type="ordered locus">Acel_0442</name>
</gene>
<dbReference type="Pfam" id="PF09913">
    <property type="entry name" value="DUF2142"/>
    <property type="match status" value="1"/>
</dbReference>
<evidence type="ECO:0000313" key="2">
    <source>
        <dbReference type="EMBL" id="ABK52216.1"/>
    </source>
</evidence>
<dbReference type="InterPro" id="IPR018674">
    <property type="entry name" value="DUF2142_membrane"/>
</dbReference>
<dbReference type="AlphaFoldDB" id="A0LS06"/>
<feature type="transmembrane region" description="Helical" evidence="1">
    <location>
        <begin position="326"/>
        <end position="346"/>
    </location>
</feature>
<organism evidence="2 3">
    <name type="scientific">Acidothermus cellulolyticus (strain ATCC 43068 / DSM 8971 / 11B)</name>
    <dbReference type="NCBI Taxonomy" id="351607"/>
    <lineage>
        <taxon>Bacteria</taxon>
        <taxon>Bacillati</taxon>
        <taxon>Actinomycetota</taxon>
        <taxon>Actinomycetes</taxon>
        <taxon>Acidothermales</taxon>
        <taxon>Acidothermaceae</taxon>
        <taxon>Acidothermus</taxon>
    </lineage>
</organism>
<evidence type="ECO:0000256" key="1">
    <source>
        <dbReference type="SAM" id="Phobius"/>
    </source>
</evidence>
<feature type="transmembrane region" description="Helical" evidence="1">
    <location>
        <begin position="159"/>
        <end position="178"/>
    </location>
</feature>
<protein>
    <recommendedName>
        <fullName evidence="4">DUF2142 domain-containing protein</fullName>
    </recommendedName>
</protein>
<dbReference type="Proteomes" id="UP000008221">
    <property type="component" value="Chromosome"/>
</dbReference>
<name>A0LS06_ACIC1</name>
<evidence type="ECO:0008006" key="4">
    <source>
        <dbReference type="Google" id="ProtNLM"/>
    </source>
</evidence>
<dbReference type="FunCoup" id="A0LS06">
    <property type="interactions" value="3"/>
</dbReference>
<feature type="transmembrane region" description="Helical" evidence="1">
    <location>
        <begin position="461"/>
        <end position="483"/>
    </location>
</feature>
<dbReference type="EMBL" id="CP000481">
    <property type="protein sequence ID" value="ABK52216.1"/>
    <property type="molecule type" value="Genomic_DNA"/>
</dbReference>
<keyword evidence="3" id="KW-1185">Reference proteome</keyword>
<accession>A0LS06</accession>
<dbReference type="HOGENOM" id="CLU_029834_0_0_11"/>
<reference evidence="2 3" key="1">
    <citation type="journal article" date="2009" name="Genome Res.">
        <title>Complete genome of the cellulolytic thermophile Acidothermus cellulolyticus 11B provides insights into its ecophysiological and evolutionary adaptations.</title>
        <authorList>
            <person name="Barabote R.D."/>
            <person name="Xie G."/>
            <person name="Leu D.H."/>
            <person name="Normand P."/>
            <person name="Necsulea A."/>
            <person name="Daubin V."/>
            <person name="Medigue C."/>
            <person name="Adney W.S."/>
            <person name="Xu X.C."/>
            <person name="Lapidus A."/>
            <person name="Parales R.E."/>
            <person name="Detter C."/>
            <person name="Pujic P."/>
            <person name="Bruce D."/>
            <person name="Lavire C."/>
            <person name="Challacombe J.F."/>
            <person name="Brettin T.S."/>
            <person name="Berry A.M."/>
        </authorList>
    </citation>
    <scope>NUCLEOTIDE SEQUENCE [LARGE SCALE GENOMIC DNA]</scope>
    <source>
        <strain evidence="3">ATCC 43068 / DSM 8971 / 11B</strain>
    </source>
</reference>
<feature type="transmembrane region" description="Helical" evidence="1">
    <location>
        <begin position="130"/>
        <end position="152"/>
    </location>
</feature>
<feature type="transmembrane region" description="Helical" evidence="1">
    <location>
        <begin position="260"/>
        <end position="278"/>
    </location>
</feature>
<feature type="transmembrane region" description="Helical" evidence="1">
    <location>
        <begin position="353"/>
        <end position="374"/>
    </location>
</feature>
<evidence type="ECO:0000313" key="3">
    <source>
        <dbReference type="Proteomes" id="UP000008221"/>
    </source>
</evidence>
<proteinExistence type="predicted"/>
<dbReference type="STRING" id="351607.Acel_0442"/>
<dbReference type="KEGG" id="ace:Acel_0442"/>
<sequence>MKRTWVRALLGFVILFGITALWAVTTPKYAAPDEPAHAVKAAANVRGEFRGTPQPADHIPYEAFTVPATLAQGNPACIAFQPEQSAACLPRWTAQSGLTEALTYVGGYPPLYYLLVGLPTLVTNGKDVLFWMRLVSAALSSLFLAVGFVAASRIRRARWTVLGVAAAVTPMALFLASVVNPSGLEISAALATWTCALAAFASREDPPPRGLVLWTAVSASVLVQVRGLSPLLLAVIGLTVVGVTGWQPVLRVLRRRDGQIGAGILAASSIFALVWIFAMGSLKLAGAGQPVAPNASNWQIFTTAIRAVGLNMYQLFGVFGWLDTNMPTWCYFAWEAICALLALAVLVRREFRLAVVIAGVVAVTILLPTALASLEARKLGIVGQGRYILPVAVGAPILAGYAMSRRPRDRRARARRLLVPALIIGVTVGAVQVSGFVQALHRYRTGVNAPLFVRDTPWNPPIAPLLAVGLFVALQAVFLWWWLSLPVSAGPENRETPNTARTPLPAMGE</sequence>
<keyword evidence="1" id="KW-1133">Transmembrane helix</keyword>
<feature type="transmembrane region" description="Helical" evidence="1">
    <location>
        <begin position="231"/>
        <end position="253"/>
    </location>
</feature>